<reference evidence="1" key="1">
    <citation type="submission" date="2021-09" db="EMBL/GenBank/DDBJ databases">
        <title>The genome of Mauremys mutica provides insights into the evolution of semi-aquatic lifestyle.</title>
        <authorList>
            <person name="Gong S."/>
            <person name="Gao Y."/>
        </authorList>
    </citation>
    <scope>NUCLEOTIDE SEQUENCE</scope>
    <source>
        <strain evidence="1">MM-2020</strain>
        <tissue evidence="1">Muscle</tissue>
    </source>
</reference>
<evidence type="ECO:0000313" key="1">
    <source>
        <dbReference type="EMBL" id="KAH1166490.1"/>
    </source>
</evidence>
<evidence type="ECO:0000313" key="2">
    <source>
        <dbReference type="Proteomes" id="UP000827986"/>
    </source>
</evidence>
<proteinExistence type="predicted"/>
<organism evidence="1 2">
    <name type="scientific">Mauremys mutica</name>
    <name type="common">yellowpond turtle</name>
    <dbReference type="NCBI Taxonomy" id="74926"/>
    <lineage>
        <taxon>Eukaryota</taxon>
        <taxon>Metazoa</taxon>
        <taxon>Chordata</taxon>
        <taxon>Craniata</taxon>
        <taxon>Vertebrata</taxon>
        <taxon>Euteleostomi</taxon>
        <taxon>Archelosauria</taxon>
        <taxon>Testudinata</taxon>
        <taxon>Testudines</taxon>
        <taxon>Cryptodira</taxon>
        <taxon>Durocryptodira</taxon>
        <taxon>Testudinoidea</taxon>
        <taxon>Geoemydidae</taxon>
        <taxon>Geoemydinae</taxon>
        <taxon>Mauremys</taxon>
    </lineage>
</organism>
<sequence>MSLAVIGWQSDVIRGVVLPEVPPFVVGAPGVHSFWSGQPELVSAPEIRRVGQLLWKGTGARQWLGGSMQLEMITAWPTWLQHCKWHGMADVSWACGLLSQRIAGPVPGTLC</sequence>
<keyword evidence="2" id="KW-1185">Reference proteome</keyword>
<accession>A0A9D3WSX3</accession>
<name>A0A9D3WSX3_9SAUR</name>
<dbReference type="Proteomes" id="UP000827986">
    <property type="component" value="Unassembled WGS sequence"/>
</dbReference>
<gene>
    <name evidence="1" type="ORF">KIL84_015662</name>
</gene>
<dbReference type="AlphaFoldDB" id="A0A9D3WSX3"/>
<dbReference type="EMBL" id="JAHDVG010000487">
    <property type="protein sequence ID" value="KAH1166490.1"/>
    <property type="molecule type" value="Genomic_DNA"/>
</dbReference>
<comment type="caution">
    <text evidence="1">The sequence shown here is derived from an EMBL/GenBank/DDBJ whole genome shotgun (WGS) entry which is preliminary data.</text>
</comment>
<protein>
    <submittedName>
        <fullName evidence="1">Uncharacterized protein</fullName>
    </submittedName>
</protein>